<dbReference type="RefSeq" id="WP_091545875.1">
    <property type="nucleotide sequence ID" value="NZ_FMUS01000026.1"/>
</dbReference>
<evidence type="ECO:0000256" key="4">
    <source>
        <dbReference type="ARBA" id="ARBA00022839"/>
    </source>
</evidence>
<comment type="function">
    <text evidence="5">Bidirectionally degrades single-stranded DNA into large acid-insoluble oligonucleotides, which are then degraded further into small acid-soluble oligonucleotides.</text>
</comment>
<dbReference type="AlphaFoldDB" id="A0A1G5KF89"/>
<dbReference type="EC" id="3.1.11.6" evidence="5"/>
<keyword evidence="3 5" id="KW-0378">Hydrolase</keyword>
<evidence type="ECO:0000259" key="8">
    <source>
        <dbReference type="Pfam" id="PF13742"/>
    </source>
</evidence>
<evidence type="ECO:0000256" key="6">
    <source>
        <dbReference type="RuleBase" id="RU004355"/>
    </source>
</evidence>
<keyword evidence="1 5" id="KW-0963">Cytoplasm</keyword>
<evidence type="ECO:0000259" key="7">
    <source>
        <dbReference type="Pfam" id="PF02601"/>
    </source>
</evidence>
<dbReference type="Pfam" id="PF02601">
    <property type="entry name" value="Exonuc_VII_L"/>
    <property type="match status" value="1"/>
</dbReference>
<evidence type="ECO:0000313" key="9">
    <source>
        <dbReference type="EMBL" id="SCY98710.1"/>
    </source>
</evidence>
<organism evidence="9 10">
    <name type="scientific">Alkaliphilus peptidifermentans DSM 18978</name>
    <dbReference type="NCBI Taxonomy" id="1120976"/>
    <lineage>
        <taxon>Bacteria</taxon>
        <taxon>Bacillati</taxon>
        <taxon>Bacillota</taxon>
        <taxon>Clostridia</taxon>
        <taxon>Peptostreptococcales</taxon>
        <taxon>Natronincolaceae</taxon>
        <taxon>Alkaliphilus</taxon>
    </lineage>
</organism>
<dbReference type="GO" id="GO:0003676">
    <property type="term" value="F:nucleic acid binding"/>
    <property type="evidence" value="ECO:0007669"/>
    <property type="project" value="InterPro"/>
</dbReference>
<comment type="catalytic activity">
    <reaction evidence="5 6">
        <text>Exonucleolytic cleavage in either 5'- to 3'- or 3'- to 5'-direction to yield nucleoside 5'-phosphates.</text>
        <dbReference type="EC" id="3.1.11.6"/>
    </reaction>
</comment>
<evidence type="ECO:0000256" key="3">
    <source>
        <dbReference type="ARBA" id="ARBA00022801"/>
    </source>
</evidence>
<comment type="subunit">
    <text evidence="5">Heterooligomer composed of large and small subunits.</text>
</comment>
<proteinExistence type="inferred from homology"/>
<dbReference type="Pfam" id="PF13742">
    <property type="entry name" value="tRNA_anti_2"/>
    <property type="match status" value="1"/>
</dbReference>
<dbReference type="GO" id="GO:0005737">
    <property type="term" value="C:cytoplasm"/>
    <property type="evidence" value="ECO:0007669"/>
    <property type="project" value="UniProtKB-SubCell"/>
</dbReference>
<dbReference type="CDD" id="cd04489">
    <property type="entry name" value="ExoVII_LU_OBF"/>
    <property type="match status" value="1"/>
</dbReference>
<dbReference type="GO" id="GO:0008855">
    <property type="term" value="F:exodeoxyribonuclease VII activity"/>
    <property type="evidence" value="ECO:0007669"/>
    <property type="project" value="UniProtKB-UniRule"/>
</dbReference>
<keyword evidence="2 5" id="KW-0540">Nuclease</keyword>
<reference evidence="9 10" key="1">
    <citation type="submission" date="2016-10" db="EMBL/GenBank/DDBJ databases">
        <authorList>
            <person name="de Groot N.N."/>
        </authorList>
    </citation>
    <scope>NUCLEOTIDE SEQUENCE [LARGE SCALE GENOMIC DNA]</scope>
    <source>
        <strain evidence="9 10">DSM 18978</strain>
    </source>
</reference>
<dbReference type="EMBL" id="FMUS01000026">
    <property type="protein sequence ID" value="SCY98710.1"/>
    <property type="molecule type" value="Genomic_DNA"/>
</dbReference>
<dbReference type="PANTHER" id="PTHR30008:SF0">
    <property type="entry name" value="EXODEOXYRIBONUCLEASE 7 LARGE SUBUNIT"/>
    <property type="match status" value="1"/>
</dbReference>
<dbReference type="InterPro" id="IPR020579">
    <property type="entry name" value="Exonuc_VII_lsu_C"/>
</dbReference>
<name>A0A1G5KF89_9FIRM</name>
<evidence type="ECO:0000313" key="10">
    <source>
        <dbReference type="Proteomes" id="UP000198636"/>
    </source>
</evidence>
<dbReference type="Proteomes" id="UP000198636">
    <property type="component" value="Unassembled WGS sequence"/>
</dbReference>
<dbReference type="NCBIfam" id="TIGR00237">
    <property type="entry name" value="xseA"/>
    <property type="match status" value="1"/>
</dbReference>
<comment type="similarity">
    <text evidence="5 6">Belongs to the XseA family.</text>
</comment>
<dbReference type="PANTHER" id="PTHR30008">
    <property type="entry name" value="EXODEOXYRIBONUCLEASE 7 LARGE SUBUNIT"/>
    <property type="match status" value="1"/>
</dbReference>
<dbReference type="InterPro" id="IPR025824">
    <property type="entry name" value="OB-fold_nuc-bd_dom"/>
</dbReference>
<dbReference type="OrthoDB" id="9802795at2"/>
<dbReference type="InterPro" id="IPR012340">
    <property type="entry name" value="NA-bd_OB-fold"/>
</dbReference>
<sequence length="410" mass="46573">MQIKVLSVSEVNSYIKRIITADPILYNIRVKGEISNYKLHSSGHIYFTLKDESSRIRCVMFKTNSEALKFNIEEGMKVNIKGYVSIYERDGQYQLYVNEIEPSGIGSLYKAFQQLKERLSKEGLFDQERKKPIPFLPKKIGIVTSPTGSVIRDILSVIDRRFPKVEILLYPVPVQGENAAKKIAYSLKLANENTGIDLLIVCRGGGSIEELWPFNEEVVARAISESKIPVISAVGHETDFTIADFAADLRAPTPSAAAELSVPDYKELVECLSSRQERLVSLMNSKIFNLKDKLNHFKNSYPMKYPYQPIHNYRQQLDRNIEDIIRAIENKKRNNKEYLLHMGERLNSLSPLSVLGRGYSLATTEDGEILNSIDMVKPEDSINVTVKDGKIYCRVSEVLKEDKGIEKEEV</sequence>
<protein>
    <recommendedName>
        <fullName evidence="5">Exodeoxyribonuclease 7 large subunit</fullName>
        <ecNumber evidence="5">3.1.11.6</ecNumber>
    </recommendedName>
    <alternativeName>
        <fullName evidence="5">Exodeoxyribonuclease VII large subunit</fullName>
        <shortName evidence="5">Exonuclease VII large subunit</shortName>
    </alternativeName>
</protein>
<evidence type="ECO:0000256" key="2">
    <source>
        <dbReference type="ARBA" id="ARBA00022722"/>
    </source>
</evidence>
<accession>A0A1G5KF89</accession>
<dbReference type="GO" id="GO:0009318">
    <property type="term" value="C:exodeoxyribonuclease VII complex"/>
    <property type="evidence" value="ECO:0007669"/>
    <property type="project" value="UniProtKB-UniRule"/>
</dbReference>
<keyword evidence="4 5" id="KW-0269">Exonuclease</keyword>
<feature type="domain" description="OB-fold nucleic acid binding" evidence="8">
    <location>
        <begin position="6"/>
        <end position="101"/>
    </location>
</feature>
<dbReference type="Gene3D" id="2.40.50.140">
    <property type="entry name" value="Nucleic acid-binding proteins"/>
    <property type="match status" value="1"/>
</dbReference>
<evidence type="ECO:0000256" key="1">
    <source>
        <dbReference type="ARBA" id="ARBA00022490"/>
    </source>
</evidence>
<evidence type="ECO:0000256" key="5">
    <source>
        <dbReference type="HAMAP-Rule" id="MF_00378"/>
    </source>
</evidence>
<dbReference type="HAMAP" id="MF_00378">
    <property type="entry name" value="Exonuc_7_L"/>
    <property type="match status" value="1"/>
</dbReference>
<dbReference type="STRING" id="1120976.SAMN03080606_03411"/>
<dbReference type="GO" id="GO:0006308">
    <property type="term" value="P:DNA catabolic process"/>
    <property type="evidence" value="ECO:0007669"/>
    <property type="project" value="UniProtKB-UniRule"/>
</dbReference>
<keyword evidence="10" id="KW-1185">Reference proteome</keyword>
<comment type="subcellular location">
    <subcellularLocation>
        <location evidence="5 6">Cytoplasm</location>
    </subcellularLocation>
</comment>
<gene>
    <name evidence="5" type="primary">xseA</name>
    <name evidence="9" type="ORF">SAMN03080606_03411</name>
</gene>
<dbReference type="InterPro" id="IPR003753">
    <property type="entry name" value="Exonuc_VII_L"/>
</dbReference>
<feature type="domain" description="Exonuclease VII large subunit C-terminal" evidence="7">
    <location>
        <begin position="124"/>
        <end position="339"/>
    </location>
</feature>